<gene>
    <name evidence="1" type="ORF">AXG55_06370</name>
</gene>
<dbReference type="OrthoDB" id="5295472at2"/>
<sequence length="197" mass="22364">MIKLILTKIIFIFLFSVYSTKFIYAVEITLNGNYANSYTSSYQYTKITYGLDISIPLGNYFEFNFGETISDEQYTYNDEYKNYLISKGNTLPAGKLTQSYKSTDNYGNLSLGIFSYNISPSIYGGIVDRDSYFKDYYGQETNDYGYITWNAGAALSIHVGRHFAIKVTYRISPSGVNSPSGTTYYDQSYTGGLTLRF</sequence>
<evidence type="ECO:0008006" key="3">
    <source>
        <dbReference type="Google" id="ProtNLM"/>
    </source>
</evidence>
<dbReference type="RefSeq" id="WP_148697289.1">
    <property type="nucleotide sequence ID" value="NZ_CP017834.1"/>
</dbReference>
<protein>
    <recommendedName>
        <fullName evidence="3">Outer membrane protein beta-barrel domain-containing protein</fullName>
    </recommendedName>
</protein>
<dbReference type="AlphaFoldDB" id="A0A1L4D039"/>
<reference evidence="1 2" key="1">
    <citation type="submission" date="2016-10" db="EMBL/GenBank/DDBJ databases">
        <title>Silvanigrella aquatica sp. nov., isolated from a freshwater lake located in the Black Forest, Germany, description of Silvanigrellaceae fam. nov., Silvanigrellales ord. nov., reclassification of the order Bdellovibrionales in the class Oligoflexia, reclassification of the families Bacteriovoracaceae and Halobacteriovoraceae in the new order Bacteriovoracales ord. nov., and reclassification of the family Pseudobacteriovoracaceae in the order Oligoflexiales.</title>
        <authorList>
            <person name="Hahn M.W."/>
            <person name="Schmidt J."/>
            <person name="Koll U."/>
            <person name="Rohde M."/>
            <person name="Verbag S."/>
            <person name="Pitt A."/>
            <person name="Nakai R."/>
            <person name="Naganuma T."/>
            <person name="Lang E."/>
        </authorList>
    </citation>
    <scope>NUCLEOTIDE SEQUENCE [LARGE SCALE GENOMIC DNA]</scope>
    <source>
        <strain evidence="1 2">MWH-Nonnen-W8red</strain>
    </source>
</reference>
<evidence type="ECO:0000313" key="1">
    <source>
        <dbReference type="EMBL" id="APJ03550.1"/>
    </source>
</evidence>
<organism evidence="1 2">
    <name type="scientific">Silvanigrella aquatica</name>
    <dbReference type="NCBI Taxonomy" id="1915309"/>
    <lineage>
        <taxon>Bacteria</taxon>
        <taxon>Pseudomonadati</taxon>
        <taxon>Bdellovibrionota</taxon>
        <taxon>Oligoflexia</taxon>
        <taxon>Silvanigrellales</taxon>
        <taxon>Silvanigrellaceae</taxon>
        <taxon>Silvanigrella</taxon>
    </lineage>
</organism>
<proteinExistence type="predicted"/>
<name>A0A1L4D039_9BACT</name>
<dbReference type="KEGG" id="saqi:AXG55_06370"/>
<evidence type="ECO:0000313" key="2">
    <source>
        <dbReference type="Proteomes" id="UP000184731"/>
    </source>
</evidence>
<keyword evidence="2" id="KW-1185">Reference proteome</keyword>
<dbReference type="STRING" id="1915309.AXG55_06370"/>
<accession>A0A1L4D039</accession>
<dbReference type="Proteomes" id="UP000184731">
    <property type="component" value="Chromosome"/>
</dbReference>
<dbReference type="EMBL" id="CP017834">
    <property type="protein sequence ID" value="APJ03550.1"/>
    <property type="molecule type" value="Genomic_DNA"/>
</dbReference>